<protein>
    <submittedName>
        <fullName evidence="3">Uncharacterized protein</fullName>
    </submittedName>
</protein>
<dbReference type="EMBL" id="QEIN01000389">
    <property type="protein sequence ID" value="RCV48500.1"/>
    <property type="molecule type" value="Genomic_DNA"/>
</dbReference>
<dbReference type="Proteomes" id="UP000253318">
    <property type="component" value="Unassembled WGS sequence"/>
</dbReference>
<accession>A0A368SY14</accession>
<comment type="caution">
    <text evidence="3">The sequence shown here is derived from an EMBL/GenBank/DDBJ whole genome shotgun (WGS) entry which is preliminary data.</text>
</comment>
<feature type="signal peptide" evidence="2">
    <location>
        <begin position="1"/>
        <end position="28"/>
    </location>
</feature>
<evidence type="ECO:0000313" key="3">
    <source>
        <dbReference type="EMBL" id="RCV48500.1"/>
    </source>
</evidence>
<keyword evidence="4" id="KW-1185">Reference proteome</keyword>
<evidence type="ECO:0000313" key="4">
    <source>
        <dbReference type="Proteomes" id="UP000253318"/>
    </source>
</evidence>
<sequence length="74" mass="7485">MKTNLRRITLTGLIASAVALGTPAMAGAQDIFGGLHFWGFPTFGPSSSFQQQATAAGPGGASTFGTQSHARGGF</sequence>
<proteinExistence type="predicted"/>
<feature type="chain" id="PRO_5017075861" evidence="2">
    <location>
        <begin position="29"/>
        <end position="74"/>
    </location>
</feature>
<gene>
    <name evidence="3" type="ORF">DEF24_26235</name>
</gene>
<evidence type="ECO:0000256" key="2">
    <source>
        <dbReference type="SAM" id="SignalP"/>
    </source>
</evidence>
<feature type="region of interest" description="Disordered" evidence="1">
    <location>
        <begin position="48"/>
        <end position="74"/>
    </location>
</feature>
<evidence type="ECO:0000256" key="1">
    <source>
        <dbReference type="SAM" id="MobiDB-lite"/>
    </source>
</evidence>
<dbReference type="AlphaFoldDB" id="A0A368SY14"/>
<keyword evidence="2" id="KW-0732">Signal</keyword>
<organism evidence="3 4">
    <name type="scientific">Marinitenerispora sediminis</name>
    <dbReference type="NCBI Taxonomy" id="1931232"/>
    <lineage>
        <taxon>Bacteria</taxon>
        <taxon>Bacillati</taxon>
        <taxon>Actinomycetota</taxon>
        <taxon>Actinomycetes</taxon>
        <taxon>Streptosporangiales</taxon>
        <taxon>Nocardiopsidaceae</taxon>
        <taxon>Marinitenerispora</taxon>
    </lineage>
</organism>
<name>A0A368SY14_9ACTN</name>
<reference evidence="3 4" key="1">
    <citation type="submission" date="2018-04" db="EMBL/GenBank/DDBJ databases">
        <title>Novel actinobacteria from marine sediment.</title>
        <authorList>
            <person name="Ng Z.Y."/>
            <person name="Tan G.Y.A."/>
        </authorList>
    </citation>
    <scope>NUCLEOTIDE SEQUENCE [LARGE SCALE GENOMIC DNA]</scope>
    <source>
        <strain evidence="3 4">TPS81</strain>
    </source>
</reference>
<dbReference type="RefSeq" id="WP_114400736.1">
    <property type="nucleotide sequence ID" value="NZ_QEIM01000284.1"/>
</dbReference>